<dbReference type="OrthoDB" id="9807853at2"/>
<feature type="binding site" evidence="2">
    <location>
        <begin position="182"/>
        <end position="189"/>
    </location>
    <ligand>
        <name>ATP</name>
        <dbReference type="ChEBI" id="CHEBI:30616"/>
    </ligand>
</feature>
<dbReference type="SUPFAM" id="SSF140931">
    <property type="entry name" value="Fic-like"/>
    <property type="match status" value="1"/>
</dbReference>
<comment type="caution">
    <text evidence="5">The sequence shown here is derived from an EMBL/GenBank/DDBJ whole genome shotgun (WGS) entry which is preliminary data.</text>
</comment>
<feature type="site" description="Important for autoinhibition of adenylyltransferase activity" evidence="3">
    <location>
        <position position="55"/>
    </location>
</feature>
<dbReference type="AlphaFoldDB" id="A0A1S2CY24"/>
<dbReference type="PROSITE" id="PS51459">
    <property type="entry name" value="FIDO"/>
    <property type="match status" value="1"/>
</dbReference>
<organism evidence="5 6">
    <name type="scientific">Aeromonas sobria</name>
    <dbReference type="NCBI Taxonomy" id="646"/>
    <lineage>
        <taxon>Bacteria</taxon>
        <taxon>Pseudomonadati</taxon>
        <taxon>Pseudomonadota</taxon>
        <taxon>Gammaproteobacteria</taxon>
        <taxon>Aeromonadales</taxon>
        <taxon>Aeromonadaceae</taxon>
        <taxon>Aeromonas</taxon>
    </lineage>
</organism>
<dbReference type="Pfam" id="PF02661">
    <property type="entry name" value="Fic"/>
    <property type="match status" value="1"/>
</dbReference>
<keyword evidence="2" id="KW-0547">Nucleotide-binding</keyword>
<dbReference type="InterPro" id="IPR040198">
    <property type="entry name" value="Fido_containing"/>
</dbReference>
<dbReference type="Gene3D" id="1.10.3290.10">
    <property type="entry name" value="Fido-like domain"/>
    <property type="match status" value="1"/>
</dbReference>
<evidence type="ECO:0000259" key="4">
    <source>
        <dbReference type="PROSITE" id="PS51459"/>
    </source>
</evidence>
<dbReference type="InterPro" id="IPR036388">
    <property type="entry name" value="WH-like_DNA-bd_sf"/>
</dbReference>
<dbReference type="InterPro" id="IPR036597">
    <property type="entry name" value="Fido-like_dom_sf"/>
</dbReference>
<dbReference type="Gene3D" id="1.10.10.10">
    <property type="entry name" value="Winged helix-like DNA-binding domain superfamily/Winged helix DNA-binding domain"/>
    <property type="match status" value="1"/>
</dbReference>
<dbReference type="STRING" id="646.BJD16_12530"/>
<dbReference type="EMBL" id="MKFU01000010">
    <property type="protein sequence ID" value="OHY93610.1"/>
    <property type="molecule type" value="Genomic_DNA"/>
</dbReference>
<dbReference type="RefSeq" id="WP_042021667.1">
    <property type="nucleotide sequence ID" value="NZ_CDBW01000028.1"/>
</dbReference>
<dbReference type="PANTHER" id="PTHR13504:SF38">
    <property type="entry name" value="FIDO DOMAIN-CONTAINING PROTEIN"/>
    <property type="match status" value="1"/>
</dbReference>
<dbReference type="SUPFAM" id="SSF46785">
    <property type="entry name" value="Winged helix' DNA-binding domain"/>
    <property type="match status" value="1"/>
</dbReference>
<reference evidence="5 6" key="1">
    <citation type="submission" date="2016-09" db="EMBL/GenBank/DDBJ databases">
        <title>Draft Genome Sequence of Aeromonas sobria Strain 08005, Isolated from Sick Rana catesbeiana.</title>
        <authorList>
            <person name="Yang Q."/>
        </authorList>
    </citation>
    <scope>NUCLEOTIDE SEQUENCE [LARGE SCALE GENOMIC DNA]</scope>
    <source>
        <strain evidence="5 6">08005</strain>
    </source>
</reference>
<dbReference type="PANTHER" id="PTHR13504">
    <property type="entry name" value="FIDO DOMAIN-CONTAINING PROTEIN DDB_G0283145"/>
    <property type="match status" value="1"/>
</dbReference>
<protein>
    <submittedName>
        <fullName evidence="5">Cell filamentation protein Fic</fullName>
    </submittedName>
</protein>
<sequence length="347" mass="38889">MAAYSPPFTLTHAMLSRVAEIAELVGQWRFTQSSQVPMLRRENRIRTIQASLAIEHNTLSVEQVTAVIEGKTVLGLPREIQEVRNAFAAYEAMPDWDPASAEDLLGAHRLLMRGLCDDAGHWRSGGVGIYRGEQLVHMAPPTNQVPRLMGQLLTWLAETEAHPLIASCALHYELEFIHPFADGNGRMGRLWQTVILSRWQPVMAFLPVETIIKARQDHYYQQLSQADHRSDCTEFILFLLEALRDALAQAIAIQPAAVSPHQEKMRVEMKVETQVEKRVKTPQAILAELTAEPTITLKQVAERIGKSTSTVERAVAVLVKDGRLRFVGPRKSGRWEVLDLIPASISN</sequence>
<evidence type="ECO:0000313" key="5">
    <source>
        <dbReference type="EMBL" id="OHY93610.1"/>
    </source>
</evidence>
<name>A0A1S2CY24_AERSO</name>
<accession>A0A1S2CY24</accession>
<dbReference type="GeneID" id="58922926"/>
<gene>
    <name evidence="5" type="ORF">BJD16_12530</name>
</gene>
<dbReference type="InterPro" id="IPR036390">
    <property type="entry name" value="WH_DNA-bd_sf"/>
</dbReference>
<feature type="domain" description="Fido" evidence="4">
    <location>
        <begin position="99"/>
        <end position="241"/>
    </location>
</feature>
<evidence type="ECO:0000256" key="1">
    <source>
        <dbReference type="PIRSR" id="PIRSR640198-1"/>
    </source>
</evidence>
<keyword evidence="2" id="KW-0067">ATP-binding</keyword>
<evidence type="ECO:0000313" key="6">
    <source>
        <dbReference type="Proteomes" id="UP000179934"/>
    </source>
</evidence>
<dbReference type="GO" id="GO:0005524">
    <property type="term" value="F:ATP binding"/>
    <property type="evidence" value="ECO:0007669"/>
    <property type="project" value="UniProtKB-KW"/>
</dbReference>
<dbReference type="InterPro" id="IPR003812">
    <property type="entry name" value="Fido"/>
</dbReference>
<dbReference type="Pfam" id="PF13412">
    <property type="entry name" value="HTH_24"/>
    <property type="match status" value="1"/>
</dbReference>
<dbReference type="Proteomes" id="UP000179934">
    <property type="component" value="Unassembled WGS sequence"/>
</dbReference>
<feature type="active site" evidence="1">
    <location>
        <position position="178"/>
    </location>
</feature>
<evidence type="ECO:0000256" key="2">
    <source>
        <dbReference type="PIRSR" id="PIRSR640198-2"/>
    </source>
</evidence>
<evidence type="ECO:0000256" key="3">
    <source>
        <dbReference type="PIRSR" id="PIRSR640198-3"/>
    </source>
</evidence>
<feature type="binding site" evidence="2">
    <location>
        <begin position="219"/>
        <end position="220"/>
    </location>
    <ligand>
        <name>ATP</name>
        <dbReference type="ChEBI" id="CHEBI:30616"/>
    </ligand>
</feature>
<proteinExistence type="predicted"/>